<sequence>MKEEKKKRKRKAKKKKQNFTLYVTGLPKDVTDEEFIKFCTTAGVIAKDPVTRLPKIKIYKDDQGVPKGDAIVSFLKAPSIDNAFKLLDGFDFRPPENHVVKLELAKFENKPFKPKPKTAPLSKKQKRYNQEEAELGWEDKEQRHVIIKHMFDPRVAEKDFSFYENLEKEIAVEFARIGQVDALKIFERNEEGVVAVKYKYEYDAEKCIEIMNGRWFDGRQLSAAFYDGYSNYFVAETDEQKEEREKQWDKWLVGNDEFNDREGKQTGPTTTEIEEREIPDKMGQ</sequence>
<dbReference type="Pfam" id="PF00076">
    <property type="entry name" value="RRM_1"/>
    <property type="match status" value="1"/>
</dbReference>
<dbReference type="AlphaFoldDB" id="A0A6B2LD64"/>
<comment type="similarity">
    <text evidence="1">Belongs to the HTATSF1 family.</text>
</comment>
<evidence type="ECO:0000259" key="8">
    <source>
        <dbReference type="PROSITE" id="PS50102"/>
    </source>
</evidence>
<evidence type="ECO:0000256" key="2">
    <source>
        <dbReference type="ARBA" id="ARBA00022664"/>
    </source>
</evidence>
<dbReference type="PANTHER" id="PTHR15608">
    <property type="entry name" value="SPLICING FACTOR U2AF-ASSOCIATED PROTEIN 2"/>
    <property type="match status" value="1"/>
</dbReference>
<feature type="domain" description="RRM" evidence="8">
    <location>
        <begin position="143"/>
        <end position="228"/>
    </location>
</feature>
<feature type="domain" description="RRM" evidence="8">
    <location>
        <begin position="19"/>
        <end position="107"/>
    </location>
</feature>
<keyword evidence="3" id="KW-0677">Repeat</keyword>
<evidence type="ECO:0000256" key="5">
    <source>
        <dbReference type="ARBA" id="ARBA00023187"/>
    </source>
</evidence>
<feature type="region of interest" description="Disordered" evidence="7">
    <location>
        <begin position="257"/>
        <end position="284"/>
    </location>
</feature>
<dbReference type="PROSITE" id="PS50102">
    <property type="entry name" value="RRM"/>
    <property type="match status" value="2"/>
</dbReference>
<evidence type="ECO:0000256" key="7">
    <source>
        <dbReference type="SAM" id="MobiDB-lite"/>
    </source>
</evidence>
<keyword evidence="2" id="KW-0507">mRNA processing</keyword>
<evidence type="ECO:0000313" key="9">
    <source>
        <dbReference type="EMBL" id="NDV34761.1"/>
    </source>
</evidence>
<dbReference type="InterPro" id="IPR012677">
    <property type="entry name" value="Nucleotide-bd_a/b_plait_sf"/>
</dbReference>
<dbReference type="InterPro" id="IPR034393">
    <property type="entry name" value="TatSF1-like"/>
</dbReference>
<dbReference type="GO" id="GO:0003723">
    <property type="term" value="F:RNA binding"/>
    <property type="evidence" value="ECO:0007669"/>
    <property type="project" value="UniProtKB-UniRule"/>
</dbReference>
<dbReference type="PANTHER" id="PTHR15608:SF0">
    <property type="entry name" value="HIV TAT-SPECIFIC FACTOR 1"/>
    <property type="match status" value="1"/>
</dbReference>
<organism evidence="9">
    <name type="scientific">Arcella intermedia</name>
    <dbReference type="NCBI Taxonomy" id="1963864"/>
    <lineage>
        <taxon>Eukaryota</taxon>
        <taxon>Amoebozoa</taxon>
        <taxon>Tubulinea</taxon>
        <taxon>Elardia</taxon>
        <taxon>Arcellinida</taxon>
        <taxon>Sphaerothecina</taxon>
        <taxon>Arcellidae</taxon>
        <taxon>Arcella</taxon>
    </lineage>
</organism>
<protein>
    <recommendedName>
        <fullName evidence="8">RRM domain-containing protein</fullName>
    </recommendedName>
</protein>
<keyword evidence="5" id="KW-0508">mRNA splicing</keyword>
<dbReference type="GO" id="GO:0005686">
    <property type="term" value="C:U2 snRNP"/>
    <property type="evidence" value="ECO:0007669"/>
    <property type="project" value="TreeGrafter"/>
</dbReference>
<accession>A0A6B2LD64</accession>
<dbReference type="GO" id="GO:0005684">
    <property type="term" value="C:U2-type spliceosomal complex"/>
    <property type="evidence" value="ECO:0007669"/>
    <property type="project" value="TreeGrafter"/>
</dbReference>
<dbReference type="EMBL" id="GIBP01005792">
    <property type="protein sequence ID" value="NDV34761.1"/>
    <property type="molecule type" value="Transcribed_RNA"/>
</dbReference>
<dbReference type="SMART" id="SM00360">
    <property type="entry name" value="RRM"/>
    <property type="match status" value="2"/>
</dbReference>
<dbReference type="InterPro" id="IPR035979">
    <property type="entry name" value="RBD_domain_sf"/>
</dbReference>
<dbReference type="InterPro" id="IPR000504">
    <property type="entry name" value="RRM_dom"/>
</dbReference>
<name>A0A6B2LD64_9EUKA</name>
<dbReference type="Gene3D" id="3.30.70.330">
    <property type="match status" value="2"/>
</dbReference>
<proteinExistence type="inferred from homology"/>
<keyword evidence="4 6" id="KW-0694">RNA-binding</keyword>
<evidence type="ECO:0000256" key="1">
    <source>
        <dbReference type="ARBA" id="ARBA00007747"/>
    </source>
</evidence>
<evidence type="ECO:0000256" key="3">
    <source>
        <dbReference type="ARBA" id="ARBA00022737"/>
    </source>
</evidence>
<dbReference type="SUPFAM" id="SSF54928">
    <property type="entry name" value="RNA-binding domain, RBD"/>
    <property type="match status" value="1"/>
</dbReference>
<reference evidence="9" key="1">
    <citation type="journal article" date="2020" name="J. Eukaryot. Microbiol.">
        <title>De novo Sequencing, Assembly and Annotation of the Transcriptome for the Free-Living Testate Amoeba Arcella intermedia.</title>
        <authorList>
            <person name="Ribeiro G.M."/>
            <person name="Porfirio-Sousa A.L."/>
            <person name="Maurer-Alcala X.X."/>
            <person name="Katz L.A."/>
            <person name="Lahr D.J.G."/>
        </authorList>
    </citation>
    <scope>NUCLEOTIDE SEQUENCE</scope>
</reference>
<evidence type="ECO:0000256" key="6">
    <source>
        <dbReference type="PROSITE-ProRule" id="PRU00176"/>
    </source>
</evidence>
<evidence type="ECO:0000256" key="4">
    <source>
        <dbReference type="ARBA" id="ARBA00022884"/>
    </source>
</evidence>
<dbReference type="GO" id="GO:0000398">
    <property type="term" value="P:mRNA splicing, via spliceosome"/>
    <property type="evidence" value="ECO:0007669"/>
    <property type="project" value="UniProtKB-ARBA"/>
</dbReference>
<dbReference type="FunFam" id="3.30.70.330:FF:000105">
    <property type="entry name" value="HIV Tat-specific factor 1 homolog"/>
    <property type="match status" value="1"/>
</dbReference>